<reference evidence="3 4" key="1">
    <citation type="submission" date="2019-05" db="EMBL/GenBank/DDBJ databases">
        <title>Mikania micrantha, genome provides insights into the molecular mechanism of rapid growth.</title>
        <authorList>
            <person name="Liu B."/>
        </authorList>
    </citation>
    <scope>NUCLEOTIDE SEQUENCE [LARGE SCALE GENOMIC DNA]</scope>
    <source>
        <strain evidence="3">NLD-2019</strain>
        <tissue evidence="3">Leaf</tissue>
    </source>
</reference>
<dbReference type="Proteomes" id="UP000326396">
    <property type="component" value="Unassembled WGS sequence"/>
</dbReference>
<comment type="caution">
    <text evidence="3">The sequence shown here is derived from an EMBL/GenBank/DDBJ whole genome shotgun (WGS) entry which is preliminary data.</text>
</comment>
<dbReference type="PANTHER" id="PTHR46431:SF13">
    <property type="entry name" value="SNARE ASSOCIATED GOLGI FAMILY PROTEIN"/>
    <property type="match status" value="1"/>
</dbReference>
<evidence type="ECO:0000313" key="3">
    <source>
        <dbReference type="EMBL" id="KAD0780427.1"/>
    </source>
</evidence>
<dbReference type="Pfam" id="PF09335">
    <property type="entry name" value="VTT_dom"/>
    <property type="match status" value="1"/>
</dbReference>
<keyword evidence="1" id="KW-0472">Membrane</keyword>
<evidence type="ECO:0000313" key="4">
    <source>
        <dbReference type="Proteomes" id="UP000326396"/>
    </source>
</evidence>
<accession>A0A5N6LE35</accession>
<feature type="transmembrane region" description="Helical" evidence="1">
    <location>
        <begin position="193"/>
        <end position="221"/>
    </location>
</feature>
<dbReference type="OrthoDB" id="202840at2759"/>
<evidence type="ECO:0000259" key="2">
    <source>
        <dbReference type="Pfam" id="PF09335"/>
    </source>
</evidence>
<name>A0A5N6LE35_9ASTR</name>
<keyword evidence="1" id="KW-1133">Transmembrane helix</keyword>
<organism evidence="3 4">
    <name type="scientific">Mikania micrantha</name>
    <name type="common">bitter vine</name>
    <dbReference type="NCBI Taxonomy" id="192012"/>
    <lineage>
        <taxon>Eukaryota</taxon>
        <taxon>Viridiplantae</taxon>
        <taxon>Streptophyta</taxon>
        <taxon>Embryophyta</taxon>
        <taxon>Tracheophyta</taxon>
        <taxon>Spermatophyta</taxon>
        <taxon>Magnoliopsida</taxon>
        <taxon>eudicotyledons</taxon>
        <taxon>Gunneridae</taxon>
        <taxon>Pentapetalae</taxon>
        <taxon>asterids</taxon>
        <taxon>campanulids</taxon>
        <taxon>Asterales</taxon>
        <taxon>Asteraceae</taxon>
        <taxon>Asteroideae</taxon>
        <taxon>Heliantheae alliance</taxon>
        <taxon>Eupatorieae</taxon>
        <taxon>Mikania</taxon>
    </lineage>
</organism>
<dbReference type="PANTHER" id="PTHR46431">
    <property type="entry name" value="EXPRESSED PROTEIN"/>
    <property type="match status" value="1"/>
</dbReference>
<feature type="domain" description="VTT" evidence="2">
    <location>
        <begin position="182"/>
        <end position="301"/>
    </location>
</feature>
<proteinExistence type="predicted"/>
<dbReference type="AlphaFoldDB" id="A0A5N6LE35"/>
<feature type="transmembrane region" description="Helical" evidence="1">
    <location>
        <begin position="321"/>
        <end position="341"/>
    </location>
</feature>
<dbReference type="InterPro" id="IPR032816">
    <property type="entry name" value="VTT_dom"/>
</dbReference>
<feature type="transmembrane region" description="Helical" evidence="1">
    <location>
        <begin position="118"/>
        <end position="139"/>
    </location>
</feature>
<keyword evidence="4" id="KW-1185">Reference proteome</keyword>
<keyword evidence="1" id="KW-0812">Transmembrane</keyword>
<evidence type="ECO:0000256" key="1">
    <source>
        <dbReference type="SAM" id="Phobius"/>
    </source>
</evidence>
<dbReference type="EMBL" id="SZYD01001396">
    <property type="protein sequence ID" value="KAD0780427.1"/>
    <property type="molecule type" value="Genomic_DNA"/>
</dbReference>
<sequence>MLNSHDEIHGLVTKNELLTWKMQIEIDGHVFLPPTFSTITNSFKPDRHSTAKRCRSSLQATFHMPASEEIAKRVASNETVHFATEDGEFERLVISDEVKVEGDLLQPQIERCNRSWKWWIKAVTLSIFTILVSIFLMKWGVPFVFEKMLLPMMQWEAETFGRPVLAVILVASLALFPVIFLPSGPSMWLAGMMFGYGLGFIIIMVGTTIGMVLPYVIGLFFRDHIHQWLKKWPQTGAMVRMAGEGDWFHQFRMVALFRISPFPYTIFNYAIVVTSIMFWPYLWGSIAGMIPEAFIYIYSGRLLRTFANMKYGDHKMTPLEIIYNAISFIIAAVMTVCFTIYNQRILASILACSHHRMFVQNLGYVTIFPTAL</sequence>
<protein>
    <recommendedName>
        <fullName evidence="2">VTT domain-containing protein</fullName>
    </recommendedName>
</protein>
<gene>
    <name evidence="3" type="ORF">E3N88_43726</name>
</gene>
<feature type="transmembrane region" description="Helical" evidence="1">
    <location>
        <begin position="160"/>
        <end position="181"/>
    </location>
</feature>